<name>A0A6G1SAL8_9ACAR</name>
<feature type="domain" description="UEV" evidence="11">
    <location>
        <begin position="1"/>
        <end position="144"/>
    </location>
</feature>
<dbReference type="PROSITE" id="PS51312">
    <property type="entry name" value="SB"/>
    <property type="match status" value="1"/>
</dbReference>
<evidence type="ECO:0000256" key="1">
    <source>
        <dbReference type="ARBA" id="ARBA00004177"/>
    </source>
</evidence>
<evidence type="ECO:0000256" key="8">
    <source>
        <dbReference type="SAM" id="Coils"/>
    </source>
</evidence>
<feature type="compositionally biased region" description="Low complexity" evidence="9">
    <location>
        <begin position="167"/>
        <end position="184"/>
    </location>
</feature>
<reference evidence="12" key="1">
    <citation type="submission" date="2018-10" db="EMBL/GenBank/DDBJ databases">
        <title>Transcriptome assembly of Aceria tosichella (Wheat curl mite) Type 2.</title>
        <authorList>
            <person name="Scully E.D."/>
            <person name="Geib S.M."/>
            <person name="Palmer N.A."/>
            <person name="Gupta A.K."/>
            <person name="Sarath G."/>
            <person name="Tatineni S."/>
        </authorList>
    </citation>
    <scope>NUCLEOTIDE SEQUENCE</scope>
    <source>
        <strain evidence="12">LincolnNE</strain>
    </source>
</reference>
<dbReference type="Pfam" id="PF05743">
    <property type="entry name" value="UEV"/>
    <property type="match status" value="1"/>
</dbReference>
<gene>
    <name evidence="12" type="primary">TSG101</name>
    <name evidence="12" type="ORF">g.19040</name>
</gene>
<evidence type="ECO:0000256" key="3">
    <source>
        <dbReference type="ARBA" id="ARBA00022448"/>
    </source>
</evidence>
<dbReference type="SUPFAM" id="SSF54495">
    <property type="entry name" value="UBC-like"/>
    <property type="match status" value="1"/>
</dbReference>
<accession>A0A6G1SAL8</accession>
<evidence type="ECO:0000256" key="5">
    <source>
        <dbReference type="ARBA" id="ARBA00022927"/>
    </source>
</evidence>
<feature type="domain" description="SB" evidence="10">
    <location>
        <begin position="316"/>
        <end position="382"/>
    </location>
</feature>
<evidence type="ECO:0000256" key="4">
    <source>
        <dbReference type="ARBA" id="ARBA00022753"/>
    </source>
</evidence>
<dbReference type="GO" id="GO:0000813">
    <property type="term" value="C:ESCRT I complex"/>
    <property type="evidence" value="ECO:0007669"/>
    <property type="project" value="TreeGrafter"/>
</dbReference>
<keyword evidence="4" id="KW-0967">Endosome</keyword>
<dbReference type="GO" id="GO:0043130">
    <property type="term" value="F:ubiquitin binding"/>
    <property type="evidence" value="ECO:0007669"/>
    <property type="project" value="TreeGrafter"/>
</dbReference>
<dbReference type="InterPro" id="IPR037202">
    <property type="entry name" value="ESCRT_assembly_dom"/>
</dbReference>
<evidence type="ECO:0000256" key="9">
    <source>
        <dbReference type="SAM" id="MobiDB-lite"/>
    </source>
</evidence>
<dbReference type="Pfam" id="PF09454">
    <property type="entry name" value="Vps23_core"/>
    <property type="match status" value="1"/>
</dbReference>
<dbReference type="SMR" id="A0A6G1SAL8"/>
<sequence length="382" mass="42921">MAKPISQLLSAAKYKHPEHTKQDILNACKYIKTLVPRMERYTFPTGVSKELICLDGTIPVTFRDATYNIPVGIFISDNHPFEAPLCYVRPTRDMTIKTSRHVDGSGRVYLPYLSEWNKNTSDILSTIQVMQIVFGQMCPVYQKAKGYDTTPSNVALPPALPNSYYPSNTPVGGTSTNSGPSTGPITMPTPPQPVYPFSSQEPYSPNSQTQTTGTITEEHIRLSLLSAVEDRLKYRMKEKMNQIQDEIEVLKKTSNDLNRGKIQLDDMKSRMAQEIASLSEAKDKLSELDGQLQEFIVKYDKEGGEVDPDEVYGPTQPLFKQLLDAFAEENAVVDAIYHTGEGLRKGRISLDVFLKNVRELSRRQFMLRALMRACRAKASLPN</sequence>
<dbReference type="Gene3D" id="6.10.140.820">
    <property type="match status" value="1"/>
</dbReference>
<dbReference type="InterPro" id="IPR008883">
    <property type="entry name" value="UEV_N"/>
</dbReference>
<keyword evidence="5 7" id="KW-0653">Protein transport</keyword>
<dbReference type="PANTHER" id="PTHR23306">
    <property type="entry name" value="TUMOR SUSCEPTIBILITY GENE 101 PROTEIN-RELATED"/>
    <property type="match status" value="1"/>
</dbReference>
<evidence type="ECO:0000256" key="2">
    <source>
        <dbReference type="ARBA" id="ARBA00009594"/>
    </source>
</evidence>
<keyword evidence="6 8" id="KW-0175">Coiled coil</keyword>
<dbReference type="Gene3D" id="6.10.250.370">
    <property type="match status" value="1"/>
</dbReference>
<dbReference type="PANTHER" id="PTHR23306:SF3">
    <property type="entry name" value="TUMOR SUPPRESSOR PROTEIN 101"/>
    <property type="match status" value="1"/>
</dbReference>
<keyword evidence="3 7" id="KW-0813">Transport</keyword>
<comment type="similarity">
    <text evidence="2">Belongs to the ubiquitin-conjugating enzyme family. UEV subfamily.</text>
</comment>
<dbReference type="Gene3D" id="3.10.110.10">
    <property type="entry name" value="Ubiquitin Conjugating Enzyme"/>
    <property type="match status" value="1"/>
</dbReference>
<dbReference type="AlphaFoldDB" id="A0A6G1SAL8"/>
<evidence type="ECO:0000259" key="11">
    <source>
        <dbReference type="PROSITE" id="PS51322"/>
    </source>
</evidence>
<evidence type="ECO:0000256" key="6">
    <source>
        <dbReference type="ARBA" id="ARBA00023054"/>
    </source>
</evidence>
<dbReference type="CDD" id="cd11685">
    <property type="entry name" value="UEV_TSG101-like"/>
    <property type="match status" value="1"/>
</dbReference>
<organism evidence="12">
    <name type="scientific">Aceria tosichella</name>
    <name type="common">wheat curl mite</name>
    <dbReference type="NCBI Taxonomy" id="561515"/>
    <lineage>
        <taxon>Eukaryota</taxon>
        <taxon>Metazoa</taxon>
        <taxon>Ecdysozoa</taxon>
        <taxon>Arthropoda</taxon>
        <taxon>Chelicerata</taxon>
        <taxon>Arachnida</taxon>
        <taxon>Acari</taxon>
        <taxon>Acariformes</taxon>
        <taxon>Trombidiformes</taxon>
        <taxon>Prostigmata</taxon>
        <taxon>Eupodina</taxon>
        <taxon>Eriophyoidea</taxon>
        <taxon>Eriophyidae</taxon>
        <taxon>Eriophyinae</taxon>
        <taxon>Aceriini</taxon>
        <taxon>Aceria</taxon>
    </lineage>
</organism>
<proteinExistence type="inferred from homology"/>
<comment type="subcellular location">
    <subcellularLocation>
        <location evidence="1">Endosome</location>
    </subcellularLocation>
</comment>
<evidence type="ECO:0000313" key="12">
    <source>
        <dbReference type="EMBL" id="MDE47438.1"/>
    </source>
</evidence>
<evidence type="ECO:0000259" key="10">
    <source>
        <dbReference type="PROSITE" id="PS51312"/>
    </source>
</evidence>
<dbReference type="SUPFAM" id="SSF140111">
    <property type="entry name" value="Endosomal sorting complex assembly domain"/>
    <property type="match status" value="1"/>
</dbReference>
<feature type="coiled-coil region" evidence="8">
    <location>
        <begin position="233"/>
        <end position="298"/>
    </location>
</feature>
<dbReference type="InterPro" id="IPR017916">
    <property type="entry name" value="SB_dom"/>
</dbReference>
<dbReference type="InterPro" id="IPR052070">
    <property type="entry name" value="ESCRT-I_UEV_domain"/>
</dbReference>
<feature type="compositionally biased region" description="Polar residues" evidence="9">
    <location>
        <begin position="197"/>
        <end position="213"/>
    </location>
</feature>
<dbReference type="GO" id="GO:0015031">
    <property type="term" value="P:protein transport"/>
    <property type="evidence" value="ECO:0007669"/>
    <property type="project" value="UniProtKB-UniRule"/>
</dbReference>
<dbReference type="GO" id="GO:0008333">
    <property type="term" value="P:endosome to lysosome transport"/>
    <property type="evidence" value="ECO:0007669"/>
    <property type="project" value="TreeGrafter"/>
</dbReference>
<protein>
    <submittedName>
        <fullName evidence="12">Tumor susceptibility gene 101 protein</fullName>
    </submittedName>
</protein>
<dbReference type="InterPro" id="IPR016135">
    <property type="entry name" value="UBQ-conjugating_enzyme/RWD"/>
</dbReference>
<dbReference type="EMBL" id="GGYP01002667">
    <property type="protein sequence ID" value="MDE47438.1"/>
    <property type="molecule type" value="Transcribed_RNA"/>
</dbReference>
<evidence type="ECO:0000256" key="7">
    <source>
        <dbReference type="PROSITE-ProRule" id="PRU00644"/>
    </source>
</evidence>
<dbReference type="PROSITE" id="PS51322">
    <property type="entry name" value="UEV"/>
    <property type="match status" value="1"/>
</dbReference>
<feature type="region of interest" description="Disordered" evidence="9">
    <location>
        <begin position="165"/>
        <end position="213"/>
    </location>
</feature>